<dbReference type="NCBIfam" id="TIGR01112">
    <property type="entry name" value="mtrD"/>
    <property type="match status" value="1"/>
</dbReference>
<evidence type="ECO:0000256" key="9">
    <source>
        <dbReference type="ARBA" id="ARBA00022603"/>
    </source>
</evidence>
<dbReference type="Proteomes" id="UP000218615">
    <property type="component" value="Unassembled WGS sequence"/>
</dbReference>
<comment type="catalytic activity">
    <reaction evidence="17 19">
        <text>5-methyl-5,6,7,8-tetrahydromethanopterin + coenzyme M + 2 Na(+)(in) = 5,6,7,8-tetrahydromethanopterin + methyl-coenzyme M + 2 Na(+)(out)</text>
        <dbReference type="Rhea" id="RHEA:53492"/>
        <dbReference type="ChEBI" id="CHEBI:29101"/>
        <dbReference type="ChEBI" id="CHEBI:58103"/>
        <dbReference type="ChEBI" id="CHEBI:58116"/>
        <dbReference type="ChEBI" id="CHEBI:58286"/>
        <dbReference type="ChEBI" id="CHEBI:58319"/>
        <dbReference type="EC" id="7.2.1.4"/>
    </reaction>
</comment>
<dbReference type="GO" id="GO:0030269">
    <property type="term" value="F:tetrahydromethanopterin S-methyltransferase activity"/>
    <property type="evidence" value="ECO:0007669"/>
    <property type="project" value="UniProtKB-UniRule"/>
</dbReference>
<dbReference type="GO" id="GO:0012506">
    <property type="term" value="C:vesicle membrane"/>
    <property type="evidence" value="ECO:0007669"/>
    <property type="project" value="InterPro"/>
</dbReference>
<feature type="transmembrane region" description="Helical" evidence="19">
    <location>
        <begin position="137"/>
        <end position="163"/>
    </location>
</feature>
<comment type="function">
    <text evidence="1 19">Part of a complex that catalyzes the formation of methyl-coenzyme M and tetrahydromethanopterin from coenzyme M and methyl-tetrahydromethanopterin. This is an energy-conserving, sodium-ion translocating step.</text>
</comment>
<dbReference type="EMBL" id="FZMP01000193">
    <property type="protein sequence ID" value="SNQ61676.1"/>
    <property type="molecule type" value="Genomic_DNA"/>
</dbReference>
<evidence type="ECO:0000256" key="3">
    <source>
        <dbReference type="ARBA" id="ARBA00004839"/>
    </source>
</evidence>
<dbReference type="GO" id="GO:0032259">
    <property type="term" value="P:methylation"/>
    <property type="evidence" value="ECO:0007669"/>
    <property type="project" value="UniProtKB-KW"/>
</dbReference>
<keyword evidence="8 19" id="KW-0554">One-carbon metabolism</keyword>
<evidence type="ECO:0000256" key="14">
    <source>
        <dbReference type="ARBA" id="ARBA00022994"/>
    </source>
</evidence>
<dbReference type="OrthoDB" id="147994at2157"/>
<keyword evidence="11 19" id="KW-0812">Transmembrane</keyword>
<dbReference type="GO" id="GO:0005737">
    <property type="term" value="C:cytoplasm"/>
    <property type="evidence" value="ECO:0007669"/>
    <property type="project" value="InterPro"/>
</dbReference>
<name>A0A284VQV7_9EURY</name>
<dbReference type="InterPro" id="IPR005779">
    <property type="entry name" value="MeTrfase_D"/>
</dbReference>
<evidence type="ECO:0000256" key="19">
    <source>
        <dbReference type="HAMAP-Rule" id="MF_01097"/>
    </source>
</evidence>
<keyword evidence="10 19" id="KW-0808">Transferase</keyword>
<feature type="transmembrane region" description="Helical" evidence="19">
    <location>
        <begin position="219"/>
        <end position="240"/>
    </location>
</feature>
<evidence type="ECO:0000256" key="5">
    <source>
        <dbReference type="ARBA" id="ARBA00011616"/>
    </source>
</evidence>
<dbReference type="GO" id="GO:0019386">
    <property type="term" value="P:methanogenesis, from carbon dioxide"/>
    <property type="evidence" value="ECO:0007669"/>
    <property type="project" value="UniProtKB-UniRule"/>
</dbReference>
<evidence type="ECO:0000256" key="10">
    <source>
        <dbReference type="ARBA" id="ARBA00022679"/>
    </source>
</evidence>
<evidence type="ECO:0000256" key="8">
    <source>
        <dbReference type="ARBA" id="ARBA00022563"/>
    </source>
</evidence>
<evidence type="ECO:0000256" key="4">
    <source>
        <dbReference type="ARBA" id="ARBA00008822"/>
    </source>
</evidence>
<comment type="subunit">
    <text evidence="5 19">The complex is composed of 8 subunits; MtrA, MtrB, MtrC, MtrD, MtrE, MtrF, MtrG and MtrH.</text>
</comment>
<evidence type="ECO:0000256" key="13">
    <source>
        <dbReference type="ARBA" id="ARBA00022989"/>
    </source>
</evidence>
<comment type="pathway">
    <text evidence="3 19">One-carbon metabolism; methanogenesis from CO(2); methyl-coenzyme M from 5,10-methylene-5,6,7,8-tetrahydromethanopterin: step 2/2.</text>
</comment>
<evidence type="ECO:0000256" key="16">
    <source>
        <dbReference type="ARBA" id="ARBA00029820"/>
    </source>
</evidence>
<dbReference type="UniPathway" id="UPA00640">
    <property type="reaction ID" value="UER00698"/>
</dbReference>
<proteinExistence type="inferred from homology"/>
<feature type="transmembrane region" description="Helical" evidence="19">
    <location>
        <begin position="51"/>
        <end position="69"/>
    </location>
</feature>
<feature type="transmembrane region" description="Helical" evidence="19">
    <location>
        <begin position="12"/>
        <end position="31"/>
    </location>
</feature>
<reference evidence="21" key="1">
    <citation type="submission" date="2017-06" db="EMBL/GenBank/DDBJ databases">
        <authorList>
            <person name="Cremers G."/>
        </authorList>
    </citation>
    <scope>NUCLEOTIDE SEQUENCE [LARGE SCALE GENOMIC DNA]</scope>
</reference>
<comment type="similarity">
    <text evidence="4 19">Belongs to the MtrD family.</text>
</comment>
<evidence type="ECO:0000256" key="7">
    <source>
        <dbReference type="ARBA" id="ARBA00022475"/>
    </source>
</evidence>
<keyword evidence="13 19" id="KW-1133">Transmembrane helix</keyword>
<keyword evidence="7 19" id="KW-1003">Cell membrane</keyword>
<keyword evidence="15 19" id="KW-0472">Membrane</keyword>
<evidence type="ECO:0000256" key="6">
    <source>
        <dbReference type="ARBA" id="ARBA00015129"/>
    </source>
</evidence>
<comment type="subcellular location">
    <subcellularLocation>
        <location evidence="2 19">Cell membrane</location>
        <topology evidence="2 19">Multi-pass membrane protein</topology>
    </subcellularLocation>
</comment>
<dbReference type="EC" id="7.2.1.4" evidence="18 19"/>
<organism evidence="20 21">
    <name type="scientific">Candidatus Methanoperedens nitratireducens</name>
    <dbReference type="NCBI Taxonomy" id="1392998"/>
    <lineage>
        <taxon>Archaea</taxon>
        <taxon>Methanobacteriati</taxon>
        <taxon>Methanobacteriota</taxon>
        <taxon>Stenosarchaea group</taxon>
        <taxon>Methanomicrobia</taxon>
        <taxon>Methanosarcinales</taxon>
        <taxon>ANME-2 cluster</taxon>
        <taxon>Candidatus Methanoperedentaceae</taxon>
        <taxon>Candidatus Methanoperedens</taxon>
    </lineage>
</organism>
<dbReference type="HAMAP" id="MF_01097">
    <property type="entry name" value="MtrD"/>
    <property type="match status" value="1"/>
</dbReference>
<dbReference type="PIRSF" id="PIRSF016552">
    <property type="entry name" value="MtrD"/>
    <property type="match status" value="1"/>
</dbReference>
<evidence type="ECO:0000256" key="18">
    <source>
        <dbReference type="ARBA" id="ARBA00044970"/>
    </source>
</evidence>
<evidence type="ECO:0000256" key="1">
    <source>
        <dbReference type="ARBA" id="ARBA00002533"/>
    </source>
</evidence>
<sequence>MVALDPTTLIDILLIGLSGTLICLAVHFIPVGGAPAAMAQATGIGTGTVELAAGSGLVGLITSSYMYAYEPSASMALVMAAGAMGSAIMLASTMFSGGLIYAYGVAVPFASAQVKKDPITGQRQDTYISKGTQGQGIPTICFVSGVVGAALGGAGGGLIYFVLMGYYTPLIAATSAAAVAGVFTMGVFYVNAVIPSYGVGGTIEGVHDPKFRRVVPKDVFTSIVVSMLTGVVAIFIAGGMTP</sequence>
<dbReference type="RefSeq" id="WP_096206334.1">
    <property type="nucleotide sequence ID" value="NZ_FZMP01000193.1"/>
</dbReference>
<keyword evidence="14 19" id="KW-0484">Methanogenesis</keyword>
<feature type="transmembrane region" description="Helical" evidence="19">
    <location>
        <begin position="76"/>
        <end position="103"/>
    </location>
</feature>
<accession>A0A284VQV7</accession>
<evidence type="ECO:0000256" key="2">
    <source>
        <dbReference type="ARBA" id="ARBA00004651"/>
    </source>
</evidence>
<protein>
    <recommendedName>
        <fullName evidence="6 19">Tetrahydromethanopterin S-methyltransferase subunit D</fullName>
        <ecNumber evidence="18 19">7.2.1.4</ecNumber>
    </recommendedName>
    <alternativeName>
        <fullName evidence="16 19">N5-methyltetrahydromethanopterin--coenzyme M methyltransferase subunit D</fullName>
    </alternativeName>
</protein>
<gene>
    <name evidence="19 20" type="primary">mtrD</name>
    <name evidence="20" type="ORF">MNV_470007</name>
</gene>
<evidence type="ECO:0000313" key="21">
    <source>
        <dbReference type="Proteomes" id="UP000218615"/>
    </source>
</evidence>
<keyword evidence="12 19" id="KW-1278">Translocase</keyword>
<dbReference type="Pfam" id="PF04207">
    <property type="entry name" value="MtrD"/>
    <property type="match status" value="1"/>
</dbReference>
<keyword evidence="21" id="KW-1185">Reference proteome</keyword>
<feature type="transmembrane region" description="Helical" evidence="19">
    <location>
        <begin position="170"/>
        <end position="190"/>
    </location>
</feature>
<dbReference type="GO" id="GO:0005886">
    <property type="term" value="C:plasma membrane"/>
    <property type="evidence" value="ECO:0007669"/>
    <property type="project" value="UniProtKB-SubCell"/>
</dbReference>
<evidence type="ECO:0000256" key="11">
    <source>
        <dbReference type="ARBA" id="ARBA00022692"/>
    </source>
</evidence>
<keyword evidence="9 19" id="KW-0489">Methyltransferase</keyword>
<evidence type="ECO:0000313" key="20">
    <source>
        <dbReference type="EMBL" id="SNQ61676.1"/>
    </source>
</evidence>
<evidence type="ECO:0000256" key="12">
    <source>
        <dbReference type="ARBA" id="ARBA00022967"/>
    </source>
</evidence>
<dbReference type="AlphaFoldDB" id="A0A284VQV7"/>
<dbReference type="GO" id="GO:0006730">
    <property type="term" value="P:one-carbon metabolic process"/>
    <property type="evidence" value="ECO:0007669"/>
    <property type="project" value="UniProtKB-UniRule"/>
</dbReference>
<evidence type="ECO:0000256" key="17">
    <source>
        <dbReference type="ARBA" id="ARBA00044880"/>
    </source>
</evidence>
<evidence type="ECO:0000256" key="15">
    <source>
        <dbReference type="ARBA" id="ARBA00023136"/>
    </source>
</evidence>